<dbReference type="PANTHER" id="PTHR43443">
    <property type="entry name" value="3-HEXULOSE-6-PHOSPHATE ISOMERASE"/>
    <property type="match status" value="1"/>
</dbReference>
<keyword evidence="4" id="KW-1185">Reference proteome</keyword>
<dbReference type="RefSeq" id="WP_166914477.1">
    <property type="nucleotide sequence ID" value="NZ_CP050253.1"/>
</dbReference>
<dbReference type="SUPFAM" id="SSF53697">
    <property type="entry name" value="SIS domain"/>
    <property type="match status" value="1"/>
</dbReference>
<dbReference type="GO" id="GO:0097367">
    <property type="term" value="F:carbohydrate derivative binding"/>
    <property type="evidence" value="ECO:0007669"/>
    <property type="project" value="InterPro"/>
</dbReference>
<dbReference type="InParanoid" id="A0A6G9I9R4"/>
<dbReference type="InterPro" id="IPR046348">
    <property type="entry name" value="SIS_dom_sf"/>
</dbReference>
<name>A0A6G9I9R4_9GAMM</name>
<dbReference type="PANTHER" id="PTHR43443:SF1">
    <property type="entry name" value="3-HEXULOSE-6-PHOSPHATE ISOMERASE"/>
    <property type="match status" value="1"/>
</dbReference>
<sequence>MSESHYSHNQKCVITELDTVLKSISEQEIEQLLQALLAAEKVFIIGVGRVKISLSAFAKRLNHLGIKTWLVGDVNEPPIGSNDLLLVGSGSGESLFPKNIAICAQKYHAKIAHLTSSPKSSIAQMADVIVDFHCNSKSGDGIKTIQPMTTLFEQALMIFGDLICLEIARRKGLTPEQVATQHANLE</sequence>
<dbReference type="GO" id="GO:1901135">
    <property type="term" value="P:carbohydrate derivative metabolic process"/>
    <property type="evidence" value="ECO:0007669"/>
    <property type="project" value="InterPro"/>
</dbReference>
<evidence type="ECO:0000313" key="4">
    <source>
        <dbReference type="Proteomes" id="UP000501168"/>
    </source>
</evidence>
<dbReference type="Pfam" id="PF01380">
    <property type="entry name" value="SIS"/>
    <property type="match status" value="1"/>
</dbReference>
<accession>A0A6G9I9R4</accession>
<gene>
    <name evidence="3" type="ORF">IPMB12_02090</name>
</gene>
<evidence type="ECO:0000313" key="3">
    <source>
        <dbReference type="EMBL" id="QIQ20577.1"/>
    </source>
</evidence>
<comment type="similarity">
    <text evidence="1">Belongs to the SIS family. PHI subfamily.</text>
</comment>
<dbReference type="PROSITE" id="PS51464">
    <property type="entry name" value="SIS"/>
    <property type="match status" value="1"/>
</dbReference>
<feature type="domain" description="SIS" evidence="2">
    <location>
        <begin position="32"/>
        <end position="173"/>
    </location>
</feature>
<dbReference type="EMBL" id="CP050253">
    <property type="protein sequence ID" value="QIQ20577.1"/>
    <property type="molecule type" value="Genomic_DNA"/>
</dbReference>
<dbReference type="Proteomes" id="UP000501168">
    <property type="component" value="Chromosome"/>
</dbReference>
<proteinExistence type="inferred from homology"/>
<evidence type="ECO:0000259" key="2">
    <source>
        <dbReference type="PROSITE" id="PS51464"/>
    </source>
</evidence>
<dbReference type="GO" id="GO:0016853">
    <property type="term" value="F:isomerase activity"/>
    <property type="evidence" value="ECO:0007669"/>
    <property type="project" value="InterPro"/>
</dbReference>
<dbReference type="NCBIfam" id="TIGR03127">
    <property type="entry name" value="RuMP_HxlB"/>
    <property type="match status" value="1"/>
</dbReference>
<dbReference type="KEGG" id="orb:IPMB12_02090"/>
<dbReference type="AlphaFoldDB" id="A0A6G9I9R4"/>
<dbReference type="Gene3D" id="3.40.50.10490">
    <property type="entry name" value="Glucose-6-phosphate isomerase like protein, domain 1"/>
    <property type="match status" value="1"/>
</dbReference>
<organism evidence="3 4">
    <name type="scientific">Zophobihabitans entericus</name>
    <dbReference type="NCBI Taxonomy" id="1635327"/>
    <lineage>
        <taxon>Bacteria</taxon>
        <taxon>Pseudomonadati</taxon>
        <taxon>Pseudomonadota</taxon>
        <taxon>Gammaproteobacteria</taxon>
        <taxon>Orbales</taxon>
        <taxon>Orbaceae</taxon>
        <taxon>Zophobihabitans</taxon>
    </lineage>
</organism>
<reference evidence="3 4" key="1">
    <citation type="submission" date="2020-03" db="EMBL/GenBank/DDBJ databases">
        <title>Complete genome sequence of Orbus sp. IPMB12 (BCRC 80908).</title>
        <authorList>
            <person name="Lo W.-S."/>
            <person name="Chang T.-H."/>
            <person name="Kuo C.-H."/>
        </authorList>
    </citation>
    <scope>NUCLEOTIDE SEQUENCE [LARGE SCALE GENOMIC DNA]</scope>
    <source>
        <strain evidence="3 4">IPMB12</strain>
    </source>
</reference>
<dbReference type="InterPro" id="IPR001347">
    <property type="entry name" value="SIS_dom"/>
</dbReference>
<evidence type="ECO:0000256" key="1">
    <source>
        <dbReference type="ARBA" id="ARBA00009235"/>
    </source>
</evidence>
<protein>
    <submittedName>
        <fullName evidence="3">SIS domain-containing protein</fullName>
    </submittedName>
</protein>
<dbReference type="InterPro" id="IPR017552">
    <property type="entry name" value="PHI/rmpB"/>
</dbReference>